<proteinExistence type="predicted"/>
<evidence type="ECO:0000313" key="2">
    <source>
        <dbReference type="Proteomes" id="UP000537141"/>
    </source>
</evidence>
<dbReference type="Proteomes" id="UP000537141">
    <property type="component" value="Unassembled WGS sequence"/>
</dbReference>
<keyword evidence="2" id="KW-1185">Reference proteome</keyword>
<dbReference type="EMBL" id="JACHHU010000010">
    <property type="protein sequence ID" value="MBB6543087.1"/>
    <property type="molecule type" value="Genomic_DNA"/>
</dbReference>
<gene>
    <name evidence="1" type="ORF">HNQ55_001594</name>
</gene>
<organism evidence="1 2">
    <name type="scientific">Thalassotalea piscium</name>
    <dbReference type="NCBI Taxonomy" id="1230533"/>
    <lineage>
        <taxon>Bacteria</taxon>
        <taxon>Pseudomonadati</taxon>
        <taxon>Pseudomonadota</taxon>
        <taxon>Gammaproteobacteria</taxon>
        <taxon>Alteromonadales</taxon>
        <taxon>Colwelliaceae</taxon>
        <taxon>Thalassotalea</taxon>
    </lineage>
</organism>
<dbReference type="AlphaFoldDB" id="A0A7X0NGK5"/>
<comment type="caution">
    <text evidence="1">The sequence shown here is derived from an EMBL/GenBank/DDBJ whole genome shotgun (WGS) entry which is preliminary data.</text>
</comment>
<evidence type="ECO:0000313" key="1">
    <source>
        <dbReference type="EMBL" id="MBB6543087.1"/>
    </source>
</evidence>
<reference evidence="1 2" key="1">
    <citation type="submission" date="2020-08" db="EMBL/GenBank/DDBJ databases">
        <title>Genomic Encyclopedia of Type Strains, Phase IV (KMG-IV): sequencing the most valuable type-strain genomes for metagenomic binning, comparative biology and taxonomic classification.</title>
        <authorList>
            <person name="Goeker M."/>
        </authorList>
    </citation>
    <scope>NUCLEOTIDE SEQUENCE [LARGE SCALE GENOMIC DNA]</scope>
    <source>
        <strain evidence="1 2">DSM 26287</strain>
    </source>
</reference>
<dbReference type="RefSeq" id="WP_184423891.1">
    <property type="nucleotide sequence ID" value="NZ_BAABLB010000028.1"/>
</dbReference>
<protein>
    <submittedName>
        <fullName evidence="1">Uncharacterized protein</fullName>
    </submittedName>
</protein>
<accession>A0A7X0NGK5</accession>
<sequence length="76" mass="8474">MTDFTKHEDLTNALGNLIAKEGVDIAFDVLAQQLLCIMPPGEDYKCFEMKGLGKVEFTLETQPIKTLAVTKEETCH</sequence>
<name>A0A7X0NGK5_9GAMM</name>